<dbReference type="Gene3D" id="3.90.1010.20">
    <property type="match status" value="1"/>
</dbReference>
<feature type="signal peptide" evidence="2">
    <location>
        <begin position="1"/>
        <end position="35"/>
    </location>
</feature>
<accession>A0A6I2GCU7</accession>
<protein>
    <submittedName>
        <fullName evidence="4">FMN-binding protein</fullName>
    </submittedName>
</protein>
<dbReference type="SMART" id="SM00900">
    <property type="entry name" value="FMN_bind"/>
    <property type="match status" value="1"/>
</dbReference>
<dbReference type="GO" id="GO:0016020">
    <property type="term" value="C:membrane"/>
    <property type="evidence" value="ECO:0007669"/>
    <property type="project" value="InterPro"/>
</dbReference>
<evidence type="ECO:0000256" key="1">
    <source>
        <dbReference type="SAM" id="MobiDB-lite"/>
    </source>
</evidence>
<feature type="region of interest" description="Disordered" evidence="1">
    <location>
        <begin position="248"/>
        <end position="283"/>
    </location>
</feature>
<feature type="domain" description="FMN-binding" evidence="3">
    <location>
        <begin position="525"/>
        <end position="598"/>
    </location>
</feature>
<feature type="chain" id="PRO_5026020159" evidence="2">
    <location>
        <begin position="36"/>
        <end position="598"/>
    </location>
</feature>
<dbReference type="Pfam" id="PF04205">
    <property type="entry name" value="FMN_bind"/>
    <property type="match status" value="1"/>
</dbReference>
<keyword evidence="2" id="KW-0732">Signal</keyword>
<dbReference type="GO" id="GO:0010181">
    <property type="term" value="F:FMN binding"/>
    <property type="evidence" value="ECO:0007669"/>
    <property type="project" value="InterPro"/>
</dbReference>
<dbReference type="EMBL" id="WJQS01000001">
    <property type="protein sequence ID" value="MRI84434.1"/>
    <property type="molecule type" value="Genomic_DNA"/>
</dbReference>
<gene>
    <name evidence="4" type="ORF">GIY09_00765</name>
</gene>
<proteinExistence type="predicted"/>
<name>A0A6I2GCU7_9LACT</name>
<dbReference type="Gene3D" id="3.30.450.20">
    <property type="entry name" value="PAS domain"/>
    <property type="match status" value="2"/>
</dbReference>
<feature type="region of interest" description="Disordered" evidence="1">
    <location>
        <begin position="475"/>
        <end position="508"/>
    </location>
</feature>
<evidence type="ECO:0000259" key="3">
    <source>
        <dbReference type="SMART" id="SM00900"/>
    </source>
</evidence>
<evidence type="ECO:0000313" key="4">
    <source>
        <dbReference type="EMBL" id="MRI84434.1"/>
    </source>
</evidence>
<keyword evidence="5" id="KW-1185">Reference proteome</keyword>
<feature type="compositionally biased region" description="Acidic residues" evidence="1">
    <location>
        <begin position="475"/>
        <end position="504"/>
    </location>
</feature>
<evidence type="ECO:0000256" key="2">
    <source>
        <dbReference type="SAM" id="SignalP"/>
    </source>
</evidence>
<dbReference type="Proteomes" id="UP000430975">
    <property type="component" value="Unassembled WGS sequence"/>
</dbReference>
<evidence type="ECO:0000313" key="5">
    <source>
        <dbReference type="Proteomes" id="UP000430975"/>
    </source>
</evidence>
<dbReference type="Pfam" id="PF13596">
    <property type="entry name" value="PAS_10"/>
    <property type="match status" value="2"/>
</dbReference>
<dbReference type="InterPro" id="IPR007329">
    <property type="entry name" value="FMN-bd"/>
</dbReference>
<feature type="compositionally biased region" description="Acidic residues" evidence="1">
    <location>
        <begin position="255"/>
        <end position="281"/>
    </location>
</feature>
<organism evidence="4 5">
    <name type="scientific">Fundicoccus ignavus</name>
    <dbReference type="NCBI Taxonomy" id="2664442"/>
    <lineage>
        <taxon>Bacteria</taxon>
        <taxon>Bacillati</taxon>
        <taxon>Bacillota</taxon>
        <taxon>Bacilli</taxon>
        <taxon>Lactobacillales</taxon>
        <taxon>Aerococcaceae</taxon>
        <taxon>Fundicoccus</taxon>
    </lineage>
</organism>
<comment type="caution">
    <text evidence="4">The sequence shown here is derived from an EMBL/GenBank/DDBJ whole genome shotgun (WGS) entry which is preliminary data.</text>
</comment>
<sequence length="598" mass="65516">MVSLYKGGRFMKNWKNLLTIPLVLSLALSSTMVFAQDNSEVESESVNTEEVADTSTALSPEEAFEFEDLTSQGSAAKGTTIADIDMTSEDWVDQAAAATEAVEGDTYVRLDSGLLTVNQLNAFLKANPFELTYADDNNQFLYYNYKLEAEDMLGSRRPDQAGNPLADVHPESALVNVSWVVNQLREGHTDHVRMAVPNSDPNKFVVHDYYGIYDDEGNYMGVNEVIWDIQPVIDFWMQQNNASYEVDATSGATEETGDTTEETEEEISEEVDEETEAETTEDAAPILSPEEALEFEDVNAEGESAHGTTIADVDMAAEDWVDQAAKAVDAVEGDTYVKLDNGVLTVDQINEFLKAQPVELTYADDNNQFLFYNYKLEPEEMLGSRRLDQVGSALADVHPESALQNLSWVINQLREGHTDHVRMGVPNSDPEKFVVHDYYAIHDEDGNYMGINEVIWDIQPVVDFWLQQTGADLDIDETDVTSGATEDDSETVEEETSETDESTEEAASVDFSNLEDGTYTGSAQGHNGAVEVEVIVEGGVITAVNVLEHSETAGISDPAISDVPAAIVENNSTEVEVTSGASLTSQAIMEAVNNALSQ</sequence>
<dbReference type="AlphaFoldDB" id="A0A6I2GCU7"/>
<reference evidence="4 5" key="1">
    <citation type="submission" date="2019-11" db="EMBL/GenBank/DDBJ databases">
        <title>Characterisation of Fundicoccus ignavus gen. nov. sp. nov., a novel genus of the family Aerococcaceae isolated from bulk tank milk.</title>
        <authorList>
            <person name="Siebert A."/>
            <person name="Huptas C."/>
            <person name="Wenning M."/>
            <person name="Scherer S."/>
            <person name="Doll E.V."/>
        </authorList>
    </citation>
    <scope>NUCLEOTIDE SEQUENCE [LARGE SCALE GENOMIC DNA]</scope>
    <source>
        <strain evidence="4 5">WS4759</strain>
    </source>
</reference>